<proteinExistence type="predicted"/>
<dbReference type="AlphaFoldDB" id="K9WZ19"/>
<name>K9WZ19_9NOST</name>
<dbReference type="STRING" id="56107.Cylst_2556"/>
<sequence>MQKLTCFQLINGIKNRIPRGRSKGSTIISYLEKHGYIEQPRPHFYKIKEGVVVGRHDVEAIAEAIISKRSITPTLNPTNNG</sequence>
<evidence type="ECO:0000313" key="2">
    <source>
        <dbReference type="Proteomes" id="UP000010475"/>
    </source>
</evidence>
<evidence type="ECO:0000313" key="1">
    <source>
        <dbReference type="EMBL" id="AFZ24762.1"/>
    </source>
</evidence>
<keyword evidence="2" id="KW-1185">Reference proteome</keyword>
<dbReference type="HOGENOM" id="CLU_2568156_0_0_3"/>
<organism evidence="1 2">
    <name type="scientific">Cylindrospermum stagnale PCC 7417</name>
    <dbReference type="NCBI Taxonomy" id="56107"/>
    <lineage>
        <taxon>Bacteria</taxon>
        <taxon>Bacillati</taxon>
        <taxon>Cyanobacteriota</taxon>
        <taxon>Cyanophyceae</taxon>
        <taxon>Nostocales</taxon>
        <taxon>Nostocaceae</taxon>
        <taxon>Cylindrospermum</taxon>
    </lineage>
</organism>
<gene>
    <name evidence="1" type="ORF">Cylst_2556</name>
</gene>
<dbReference type="EMBL" id="CP003642">
    <property type="protein sequence ID" value="AFZ24762.1"/>
    <property type="molecule type" value="Genomic_DNA"/>
</dbReference>
<accession>K9WZ19</accession>
<protein>
    <submittedName>
        <fullName evidence="1">Uncharacterized protein</fullName>
    </submittedName>
</protein>
<dbReference type="RefSeq" id="WP_015208016.1">
    <property type="nucleotide sequence ID" value="NC_019757.1"/>
</dbReference>
<dbReference type="Proteomes" id="UP000010475">
    <property type="component" value="Chromosome"/>
</dbReference>
<dbReference type="KEGG" id="csg:Cylst_2556"/>
<reference evidence="1 2" key="1">
    <citation type="submission" date="2012-06" db="EMBL/GenBank/DDBJ databases">
        <title>Finished chromosome of genome of Cylindrospermum stagnale PCC 7417.</title>
        <authorList>
            <consortium name="US DOE Joint Genome Institute"/>
            <person name="Gugger M."/>
            <person name="Coursin T."/>
            <person name="Rippka R."/>
            <person name="Tandeau De Marsac N."/>
            <person name="Huntemann M."/>
            <person name="Wei C.-L."/>
            <person name="Han J."/>
            <person name="Detter J.C."/>
            <person name="Han C."/>
            <person name="Tapia R."/>
            <person name="Chen A."/>
            <person name="Kyrpides N."/>
            <person name="Mavromatis K."/>
            <person name="Markowitz V."/>
            <person name="Szeto E."/>
            <person name="Ivanova N."/>
            <person name="Pagani I."/>
            <person name="Pati A."/>
            <person name="Goodwin L."/>
            <person name="Nordberg H.P."/>
            <person name="Cantor M.N."/>
            <person name="Hua S.X."/>
            <person name="Woyke T."/>
            <person name="Kerfeld C.A."/>
        </authorList>
    </citation>
    <scope>NUCLEOTIDE SEQUENCE [LARGE SCALE GENOMIC DNA]</scope>
    <source>
        <strain evidence="1 2">PCC 7417</strain>
    </source>
</reference>